<proteinExistence type="inferred from homology"/>
<evidence type="ECO:0000313" key="5">
    <source>
        <dbReference type="Proteomes" id="UP001205998"/>
    </source>
</evidence>
<dbReference type="GO" id="GO:0032456">
    <property type="term" value="P:endocytic recycling"/>
    <property type="evidence" value="ECO:0007669"/>
    <property type="project" value="UniProtKB-UniRule"/>
</dbReference>
<dbReference type="EMBL" id="MU565111">
    <property type="protein sequence ID" value="KAI5611527.1"/>
    <property type="molecule type" value="Genomic_DNA"/>
</dbReference>
<evidence type="ECO:0000256" key="3">
    <source>
        <dbReference type="RuleBase" id="RU368010"/>
    </source>
</evidence>
<dbReference type="GO" id="GO:0016020">
    <property type="term" value="C:membrane"/>
    <property type="evidence" value="ECO:0007669"/>
    <property type="project" value="TreeGrafter"/>
</dbReference>
<dbReference type="GO" id="GO:0005829">
    <property type="term" value="C:cytosol"/>
    <property type="evidence" value="ECO:0007669"/>
    <property type="project" value="GOC"/>
</dbReference>
<dbReference type="GO" id="GO:0007030">
    <property type="term" value="P:Golgi organization"/>
    <property type="evidence" value="ECO:0007669"/>
    <property type="project" value="UniProtKB-UniRule"/>
</dbReference>
<evidence type="ECO:0000313" key="4">
    <source>
        <dbReference type="EMBL" id="KAI5611527.1"/>
    </source>
</evidence>
<keyword evidence="5" id="KW-1185">Reference proteome</keyword>
<comment type="subcellular location">
    <subcellularLocation>
        <location evidence="3">Golgi apparatus</location>
        <location evidence="3">trans-Golgi network</location>
    </subcellularLocation>
    <subcellularLocation>
        <location evidence="3">Recycling endosome</location>
    </subcellularLocation>
    <text evidence="3">Localizes to the trans-Golgi network as part of the GARP complex, while it localizes to recycling endosomes as part of the EARP complex.</text>
</comment>
<keyword evidence="3" id="KW-0445">Lipid transport</keyword>
<gene>
    <name evidence="4" type="ORF">C0J50_11803</name>
</gene>
<sequence length="83" mass="9609">MTGIVKISLKSLVECVRVRSFGRFGLQQVQVDCHYLQLYLWRFVSDENLVHFLLDEIVSSTAHRCIEPVPMEQSVIELICERG</sequence>
<keyword evidence="3" id="KW-0813">Transport</keyword>
<comment type="caution">
    <text evidence="4">The sequence shown here is derived from an EMBL/GenBank/DDBJ whole genome shotgun (WGS) entry which is preliminary data.</text>
</comment>
<comment type="similarity">
    <text evidence="1 3">Belongs to the VPS51 family.</text>
</comment>
<keyword evidence="3" id="KW-0333">Golgi apparatus</keyword>
<evidence type="ECO:0000256" key="2">
    <source>
        <dbReference type="ARBA" id="ARBA00016122"/>
    </source>
</evidence>
<keyword evidence="3" id="KW-0967">Endosome</keyword>
<comment type="subunit">
    <text evidence="3">Component of the Golgi-associated retrograde protein (GARP) complex. Component of the endosome-associated retrograde protein (EARP) complex.</text>
</comment>
<name>A0AAD5A9C3_SILAS</name>
<dbReference type="InterPro" id="IPR014812">
    <property type="entry name" value="Vps51"/>
</dbReference>
<comment type="function">
    <text evidence="3">Involved in retrograde transport from early and late endosomes to the late Golgi. The GARP complex is required for the maintenance of protein retrieval from endosomes to the TGN, acid hydrolase sorting, lysosome function, endosomal cholesterol traffic and autophagy. Acts as component of the EARP complex that is involved in endocytic recycling.</text>
</comment>
<dbReference type="GO" id="GO:0042147">
    <property type="term" value="P:retrograde transport, endosome to Golgi"/>
    <property type="evidence" value="ECO:0007669"/>
    <property type="project" value="UniProtKB-UniRule"/>
</dbReference>
<dbReference type="GO" id="GO:0006869">
    <property type="term" value="P:lipid transport"/>
    <property type="evidence" value="ECO:0007669"/>
    <property type="project" value="UniProtKB-UniRule"/>
</dbReference>
<dbReference type="PANTHER" id="PTHR15954:SF4">
    <property type="entry name" value="VACUOLAR PROTEIN SORTING-ASSOCIATED PROTEIN 51 HOMOLOG"/>
    <property type="match status" value="1"/>
</dbReference>
<dbReference type="AlphaFoldDB" id="A0AAD5A9C3"/>
<dbReference type="GO" id="GO:0000938">
    <property type="term" value="C:GARP complex"/>
    <property type="evidence" value="ECO:0007669"/>
    <property type="project" value="UniProtKB-UniRule"/>
</dbReference>
<dbReference type="GO" id="GO:0048193">
    <property type="term" value="P:Golgi vesicle transport"/>
    <property type="evidence" value="ECO:0007669"/>
    <property type="project" value="TreeGrafter"/>
</dbReference>
<dbReference type="PANTHER" id="PTHR15954">
    <property type="entry name" value="VACUOLAR PROTEIN SORTING-ASSOCIATED PROTEIN 51 HOMOLOG"/>
    <property type="match status" value="1"/>
</dbReference>
<accession>A0AAD5A9C3</accession>
<protein>
    <recommendedName>
        <fullName evidence="2 3">Vacuolar protein sorting-associated protein 51 homolog</fullName>
    </recommendedName>
</protein>
<organism evidence="4 5">
    <name type="scientific">Silurus asotus</name>
    <name type="common">Amur catfish</name>
    <name type="synonym">Parasilurus asotus</name>
    <dbReference type="NCBI Taxonomy" id="30991"/>
    <lineage>
        <taxon>Eukaryota</taxon>
        <taxon>Metazoa</taxon>
        <taxon>Chordata</taxon>
        <taxon>Craniata</taxon>
        <taxon>Vertebrata</taxon>
        <taxon>Euteleostomi</taxon>
        <taxon>Actinopterygii</taxon>
        <taxon>Neopterygii</taxon>
        <taxon>Teleostei</taxon>
        <taxon>Ostariophysi</taxon>
        <taxon>Siluriformes</taxon>
        <taxon>Siluridae</taxon>
        <taxon>Silurus</taxon>
    </lineage>
</organism>
<dbReference type="Proteomes" id="UP001205998">
    <property type="component" value="Unassembled WGS sequence"/>
</dbReference>
<dbReference type="GO" id="GO:1990745">
    <property type="term" value="C:EARP complex"/>
    <property type="evidence" value="ECO:0007669"/>
    <property type="project" value="UniProtKB-UniRule"/>
</dbReference>
<dbReference type="GO" id="GO:0007041">
    <property type="term" value="P:lysosomal transport"/>
    <property type="evidence" value="ECO:0007669"/>
    <property type="project" value="TreeGrafter"/>
</dbReference>
<dbReference type="GO" id="GO:0015031">
    <property type="term" value="P:protein transport"/>
    <property type="evidence" value="ECO:0007669"/>
    <property type="project" value="UniProtKB-UniRule"/>
</dbReference>
<evidence type="ECO:0000256" key="1">
    <source>
        <dbReference type="ARBA" id="ARBA00006080"/>
    </source>
</evidence>
<reference evidence="4" key="1">
    <citation type="submission" date="2018-07" db="EMBL/GenBank/DDBJ databases">
        <title>Comparative genomics of catfishes provides insights into carnivory and benthic adaptation.</title>
        <authorList>
            <person name="Zhang Y."/>
            <person name="Wang D."/>
            <person name="Peng Z."/>
            <person name="Zheng S."/>
            <person name="Shao F."/>
            <person name="Tao W."/>
        </authorList>
    </citation>
    <scope>NUCLEOTIDE SEQUENCE</scope>
    <source>
        <strain evidence="4">Chongqing</strain>
    </source>
</reference>
<keyword evidence="3" id="KW-0653">Protein transport</keyword>